<protein>
    <submittedName>
        <fullName evidence="2">Uncharacterized protein</fullName>
    </submittedName>
</protein>
<dbReference type="AlphaFoldDB" id="A0A1S1QB39"/>
<evidence type="ECO:0000313" key="2">
    <source>
        <dbReference type="EMBL" id="OHV29454.1"/>
    </source>
</evidence>
<dbReference type="Proteomes" id="UP000179627">
    <property type="component" value="Unassembled WGS sequence"/>
</dbReference>
<sequence length="195" mass="21065">MQPNLTGAHLGVPGQCVLQDLHVIQGQRGTHPRPECARLVDLRDQLHRPRWRHAWFASDRQGAQPALGQLPRRRPGHYRSNPDRPDPQPAIVLDTAHHTEPGGGQDMPVALFLTRTVENVVVGDAAHEKCLVLLLGFDDEPAMPLAAFGTLCGAQRVPDRLSMLFPRGARRAGLVAGGGSVALGLGPSPPTHDSR</sequence>
<keyword evidence="3" id="KW-1185">Reference proteome</keyword>
<organism evidence="2 3">
    <name type="scientific">Parafrankia colletiae</name>
    <dbReference type="NCBI Taxonomy" id="573497"/>
    <lineage>
        <taxon>Bacteria</taxon>
        <taxon>Bacillati</taxon>
        <taxon>Actinomycetota</taxon>
        <taxon>Actinomycetes</taxon>
        <taxon>Frankiales</taxon>
        <taxon>Frankiaceae</taxon>
        <taxon>Parafrankia</taxon>
    </lineage>
</organism>
<name>A0A1S1QB39_9ACTN</name>
<reference evidence="3" key="1">
    <citation type="submission" date="2016-07" db="EMBL/GenBank/DDBJ databases">
        <title>Sequence Frankia sp. strain CcI1.17.</title>
        <authorList>
            <person name="Ghodhbane-Gtari F."/>
            <person name="Swanson E."/>
            <person name="Gueddou A."/>
            <person name="Morris K."/>
            <person name="Hezbri K."/>
            <person name="Ktari A."/>
            <person name="Nouioui I."/>
            <person name="Abebe-Akele F."/>
            <person name="Simpson S."/>
            <person name="Thomas K."/>
            <person name="Gtari M."/>
            <person name="Tisa L.S."/>
            <person name="Hurst S."/>
        </authorList>
    </citation>
    <scope>NUCLEOTIDE SEQUENCE [LARGE SCALE GENOMIC DNA]</scope>
    <source>
        <strain evidence="3">Cc1.17</strain>
    </source>
</reference>
<evidence type="ECO:0000256" key="1">
    <source>
        <dbReference type="SAM" id="MobiDB-lite"/>
    </source>
</evidence>
<proteinExistence type="predicted"/>
<evidence type="ECO:0000313" key="3">
    <source>
        <dbReference type="Proteomes" id="UP000179627"/>
    </source>
</evidence>
<feature type="region of interest" description="Disordered" evidence="1">
    <location>
        <begin position="62"/>
        <end position="103"/>
    </location>
</feature>
<comment type="caution">
    <text evidence="2">The sequence shown here is derived from an EMBL/GenBank/DDBJ whole genome shotgun (WGS) entry which is preliminary data.</text>
</comment>
<accession>A0A1S1QB39</accession>
<dbReference type="EMBL" id="MBLM01000162">
    <property type="protein sequence ID" value="OHV29454.1"/>
    <property type="molecule type" value="Genomic_DNA"/>
</dbReference>
<dbReference type="RefSeq" id="WP_071090493.1">
    <property type="nucleotide sequence ID" value="NZ_MBLM01000162.1"/>
</dbReference>
<gene>
    <name evidence="2" type="ORF">CC117_29090</name>
</gene>